<keyword evidence="3" id="KW-0378">Hydrolase</keyword>
<dbReference type="OrthoDB" id="9791366at2"/>
<evidence type="ECO:0000259" key="2">
    <source>
        <dbReference type="Pfam" id="PF00561"/>
    </source>
</evidence>
<dbReference type="PANTHER" id="PTHR43194:SF2">
    <property type="entry name" value="PEROXISOMAL MEMBRANE PROTEIN LPX1"/>
    <property type="match status" value="1"/>
</dbReference>
<dbReference type="SUPFAM" id="SSF53474">
    <property type="entry name" value="alpha/beta-Hydrolases"/>
    <property type="match status" value="1"/>
</dbReference>
<dbReference type="KEGG" id="sxa:FMM02_06280"/>
<dbReference type="EMBL" id="CP041659">
    <property type="protein sequence ID" value="QDP19603.1"/>
    <property type="molecule type" value="Genomic_DNA"/>
</dbReference>
<protein>
    <submittedName>
        <fullName evidence="3">Alpha/beta hydrolase</fullName>
    </submittedName>
</protein>
<dbReference type="Proteomes" id="UP000321857">
    <property type="component" value="Chromosome"/>
</dbReference>
<evidence type="ECO:0000256" key="1">
    <source>
        <dbReference type="SAM" id="Phobius"/>
    </source>
</evidence>
<dbReference type="InterPro" id="IPR029058">
    <property type="entry name" value="AB_hydrolase_fold"/>
</dbReference>
<reference evidence="3 4" key="1">
    <citation type="submission" date="2019-07" db="EMBL/GenBank/DDBJ databases">
        <title>Sphingomonas AE3 Genome sequencing and assembly.</title>
        <authorList>
            <person name="Kim H."/>
        </authorList>
    </citation>
    <scope>NUCLEOTIDE SEQUENCE [LARGE SCALE GENOMIC DNA]</scope>
    <source>
        <strain evidence="3 4">AE3</strain>
    </source>
</reference>
<feature type="domain" description="AB hydrolase-1" evidence="2">
    <location>
        <begin position="35"/>
        <end position="278"/>
    </location>
</feature>
<keyword evidence="1" id="KW-0472">Membrane</keyword>
<dbReference type="InterPro" id="IPR050228">
    <property type="entry name" value="Carboxylesterase_BioH"/>
</dbReference>
<dbReference type="PANTHER" id="PTHR43194">
    <property type="entry name" value="HYDROLASE ALPHA/BETA FOLD FAMILY"/>
    <property type="match status" value="1"/>
</dbReference>
<dbReference type="InterPro" id="IPR000073">
    <property type="entry name" value="AB_hydrolase_1"/>
</dbReference>
<dbReference type="Pfam" id="PF00561">
    <property type="entry name" value="Abhydrolase_1"/>
    <property type="match status" value="1"/>
</dbReference>
<evidence type="ECO:0000313" key="4">
    <source>
        <dbReference type="Proteomes" id="UP000321857"/>
    </source>
</evidence>
<dbReference type="PRINTS" id="PR00111">
    <property type="entry name" value="ABHYDROLASE"/>
</dbReference>
<dbReference type="GO" id="GO:0016787">
    <property type="term" value="F:hydrolase activity"/>
    <property type="evidence" value="ECO:0007669"/>
    <property type="project" value="UniProtKB-KW"/>
</dbReference>
<evidence type="ECO:0000313" key="3">
    <source>
        <dbReference type="EMBL" id="QDP19603.1"/>
    </source>
</evidence>
<name>A0A516IRS1_9SPHN</name>
<feature type="transmembrane region" description="Helical" evidence="1">
    <location>
        <begin position="104"/>
        <end position="123"/>
    </location>
</feature>
<sequence>MADPISFAERYWPSQDGLTLYARDYAARGRQAGLPVICLHGLTRNSADFENVAHRIAQAGRRVIVPDIRGRGRSDRDPDPRRYHPRTYARDIAGMMDRMGMDQAIFVGTSMGGIITMALAGIAPKRIAAAILNDVGPEVSPEGIARIIGYAGKASPVRSWQDAADYSRRINGAALPHLAASDWESFARRTFREGPTGPVLDYDPAISLSLAKPPGWIARQIAKLLFRKLAKGRPLMLIRGERSDILSVEIAERMQRTALHLERVEIAGVGHAPTLDEPVAVDAMARFLRTVP</sequence>
<dbReference type="AlphaFoldDB" id="A0A516IRS1"/>
<dbReference type="Gene3D" id="3.40.50.1820">
    <property type="entry name" value="alpha/beta hydrolase"/>
    <property type="match status" value="1"/>
</dbReference>
<keyword evidence="1" id="KW-0812">Transmembrane</keyword>
<accession>A0A516IRS1</accession>
<dbReference type="RefSeq" id="WP_147494055.1">
    <property type="nucleotide sequence ID" value="NZ_CP041659.1"/>
</dbReference>
<proteinExistence type="predicted"/>
<gene>
    <name evidence="3" type="ORF">FMM02_06280</name>
</gene>
<organism evidence="3 4">
    <name type="scientific">Sphingomonas xanthus</name>
    <dbReference type="NCBI Taxonomy" id="2594473"/>
    <lineage>
        <taxon>Bacteria</taxon>
        <taxon>Pseudomonadati</taxon>
        <taxon>Pseudomonadota</taxon>
        <taxon>Alphaproteobacteria</taxon>
        <taxon>Sphingomonadales</taxon>
        <taxon>Sphingomonadaceae</taxon>
        <taxon>Sphingomonas</taxon>
    </lineage>
</organism>
<keyword evidence="1" id="KW-1133">Transmembrane helix</keyword>
<keyword evidence="4" id="KW-1185">Reference proteome</keyword>